<gene>
    <name evidence="1" type="ORF">POI8812_01167</name>
</gene>
<accession>A0A2R8A9G2</accession>
<dbReference type="OrthoDB" id="7864548at2"/>
<name>A0A2R8A9G2_9RHOB</name>
<keyword evidence="2" id="KW-1185">Reference proteome</keyword>
<organism evidence="1 2">
    <name type="scientific">Pontivivens insulae</name>
    <dbReference type="NCBI Taxonomy" id="1639689"/>
    <lineage>
        <taxon>Bacteria</taxon>
        <taxon>Pseudomonadati</taxon>
        <taxon>Pseudomonadota</taxon>
        <taxon>Alphaproteobacteria</taxon>
        <taxon>Rhodobacterales</taxon>
        <taxon>Paracoccaceae</taxon>
        <taxon>Pontivivens</taxon>
    </lineage>
</organism>
<dbReference type="AlphaFoldDB" id="A0A2R8A9G2"/>
<evidence type="ECO:0008006" key="3">
    <source>
        <dbReference type="Google" id="ProtNLM"/>
    </source>
</evidence>
<evidence type="ECO:0000313" key="1">
    <source>
        <dbReference type="EMBL" id="SPF28864.1"/>
    </source>
</evidence>
<dbReference type="EMBL" id="OMKW01000002">
    <property type="protein sequence ID" value="SPF28864.1"/>
    <property type="molecule type" value="Genomic_DNA"/>
</dbReference>
<reference evidence="1 2" key="1">
    <citation type="submission" date="2018-03" db="EMBL/GenBank/DDBJ databases">
        <authorList>
            <person name="Keele B.F."/>
        </authorList>
    </citation>
    <scope>NUCLEOTIDE SEQUENCE [LARGE SCALE GENOMIC DNA]</scope>
    <source>
        <strain evidence="1 2">CeCT 8812</strain>
    </source>
</reference>
<proteinExistence type="predicted"/>
<dbReference type="Proteomes" id="UP000244932">
    <property type="component" value="Unassembled WGS sequence"/>
</dbReference>
<evidence type="ECO:0000313" key="2">
    <source>
        <dbReference type="Proteomes" id="UP000244932"/>
    </source>
</evidence>
<protein>
    <recommendedName>
        <fullName evidence="3">Flagellar protein FliL</fullName>
    </recommendedName>
</protein>
<dbReference type="RefSeq" id="WP_108781619.1">
    <property type="nucleotide sequence ID" value="NZ_OMKW01000002.1"/>
</dbReference>
<sequence>MRFLLFLVCLVIGLGAGGAGAYFLTRTSPVVAAGPQDESDAAFADLGSQFVVPLTRGGTLTGVVAVSLAVQLKPGKEEEFEVMEPRLRDVYLEVLFRHGASGGFDGDFATSQAMADLRTALDRVTQDRLSDIAERVLITSLARQDY</sequence>